<evidence type="ECO:0000313" key="2">
    <source>
        <dbReference type="EMBL" id="SES23253.1"/>
    </source>
</evidence>
<sequence length="519" mass="56453">MSLKSLFRSSSKTCLTIFFTLVLLLFIHSCKKDEVDKEKVDPVQKNKIFSYHHSSITDIISLDEFKSKVNINTLGSLKAAFAKPLSRQGKLMAINTADTYAGFEVQTDSIKVIKANEHTSYIFPVKLSTPRATIFQNLTVDVSEAGTLIFINTYIPTQKWISEWKSGHPGKFDGTIGVTYLNSGTGNSVSQGKTFATGVRGKIASAAFSERVSLADGSQDCTTTTYYYQSAYNCASGRHGPNDSGCALVGDERAGYVNISFEITSCTGGGGGGGGTSPTPPNDYDPCSGGGTPPSVSYNGARGAKLMVHQNPDCNPKPPVTPEPIDPQPREIIDKVKNPCLKAQTSVALNAKTTIRDMLNTTFGGNQFDDLELEIRDTTNLNSTTDAEMQRLSGFAFEIRLNENKLPNASKEYIVATVYHEILHAFMESKLTKDSNGKYIITDQHQDMATKYVTLMTGALKIAFPNLSSAEAWALSWGGLEKTPFYTTKLTDAQRSAITNLNDKHKSKSAADKLGTYCN</sequence>
<protein>
    <submittedName>
        <fullName evidence="2">Uncharacterized protein</fullName>
    </submittedName>
</protein>
<dbReference type="RefSeq" id="WP_090888999.1">
    <property type="nucleotide sequence ID" value="NZ_FOGG01000046.1"/>
</dbReference>
<dbReference type="EMBL" id="FOGG01000046">
    <property type="protein sequence ID" value="SES23253.1"/>
    <property type="molecule type" value="Genomic_DNA"/>
</dbReference>
<evidence type="ECO:0000256" key="1">
    <source>
        <dbReference type="SAM" id="MobiDB-lite"/>
    </source>
</evidence>
<proteinExistence type="predicted"/>
<dbReference type="Proteomes" id="UP000199572">
    <property type="component" value="Unassembled WGS sequence"/>
</dbReference>
<dbReference type="AlphaFoldDB" id="A0A1H9VPV3"/>
<dbReference type="OrthoDB" id="710582at2"/>
<dbReference type="STRING" id="390241.SAMN04488023_1463"/>
<name>A0A1H9VPV3_9SPHI</name>
<feature type="region of interest" description="Disordered" evidence="1">
    <location>
        <begin position="268"/>
        <end position="293"/>
    </location>
</feature>
<keyword evidence="3" id="KW-1185">Reference proteome</keyword>
<gene>
    <name evidence="2" type="ORF">SAMN04488023_1463</name>
</gene>
<accession>A0A1H9VPV3</accession>
<reference evidence="2 3" key="1">
    <citation type="submission" date="2016-10" db="EMBL/GenBank/DDBJ databases">
        <authorList>
            <person name="de Groot N.N."/>
        </authorList>
    </citation>
    <scope>NUCLEOTIDE SEQUENCE [LARGE SCALE GENOMIC DNA]</scope>
    <source>
        <strain evidence="2 3">DSM 18610</strain>
    </source>
</reference>
<evidence type="ECO:0000313" key="3">
    <source>
        <dbReference type="Proteomes" id="UP000199572"/>
    </source>
</evidence>
<organism evidence="2 3">
    <name type="scientific">Pedobacter rhizosphaerae</name>
    <dbReference type="NCBI Taxonomy" id="390241"/>
    <lineage>
        <taxon>Bacteria</taxon>
        <taxon>Pseudomonadati</taxon>
        <taxon>Bacteroidota</taxon>
        <taxon>Sphingobacteriia</taxon>
        <taxon>Sphingobacteriales</taxon>
        <taxon>Sphingobacteriaceae</taxon>
        <taxon>Pedobacter</taxon>
    </lineage>
</organism>